<name>A0ABX5M613_9PROT</name>
<feature type="domain" description="Spermatogenesis-associated protein 20-like TRX" evidence="1">
    <location>
        <begin position="1"/>
        <end position="56"/>
    </location>
</feature>
<organism evidence="2 3">
    <name type="scientific">Nitrosomonas eutropha</name>
    <dbReference type="NCBI Taxonomy" id="916"/>
    <lineage>
        <taxon>Bacteria</taxon>
        <taxon>Pseudomonadati</taxon>
        <taxon>Pseudomonadota</taxon>
        <taxon>Betaproteobacteria</taxon>
        <taxon>Nitrosomonadales</taxon>
        <taxon>Nitrosomonadaceae</taxon>
        <taxon>Nitrosomonas</taxon>
    </lineage>
</organism>
<dbReference type="InterPro" id="IPR004879">
    <property type="entry name" value="Ssp411-like_TRX"/>
</dbReference>
<dbReference type="Pfam" id="PF03190">
    <property type="entry name" value="Thioredox_DsbH"/>
    <property type="match status" value="1"/>
</dbReference>
<evidence type="ECO:0000259" key="1">
    <source>
        <dbReference type="Pfam" id="PF03190"/>
    </source>
</evidence>
<evidence type="ECO:0000313" key="3">
    <source>
        <dbReference type="Proteomes" id="UP000247780"/>
    </source>
</evidence>
<protein>
    <recommendedName>
        <fullName evidence="1">Spermatogenesis-associated protein 20-like TRX domain-containing protein</fullName>
    </recommendedName>
</protein>
<dbReference type="Gene3D" id="3.40.30.10">
    <property type="entry name" value="Glutaredoxin"/>
    <property type="match status" value="1"/>
</dbReference>
<proteinExistence type="predicted"/>
<accession>A0ABX5M613</accession>
<keyword evidence="3" id="KW-1185">Reference proteome</keyword>
<evidence type="ECO:0000313" key="2">
    <source>
        <dbReference type="EMBL" id="PXV77775.1"/>
    </source>
</evidence>
<dbReference type="EMBL" id="QICQ01000026">
    <property type="protein sequence ID" value="PXV77775.1"/>
    <property type="molecule type" value="Genomic_DNA"/>
</dbReference>
<dbReference type="InterPro" id="IPR008928">
    <property type="entry name" value="6-hairpin_glycosidase_sf"/>
</dbReference>
<comment type="caution">
    <text evidence="2">The sequence shown here is derived from an EMBL/GenBank/DDBJ whole genome shotgun (WGS) entry which is preliminary data.</text>
</comment>
<reference evidence="2 3" key="1">
    <citation type="submission" date="2018-04" db="EMBL/GenBank/DDBJ databases">
        <title>Active sludge and wastewater microbial communities from Klosterneuburg, Austria.</title>
        <authorList>
            <person name="Wagner M."/>
        </authorList>
    </citation>
    <scope>NUCLEOTIDE SEQUENCE [LARGE SCALE GENOMIC DNA]</scope>
    <source>
        <strain evidence="2 3">Nm 57</strain>
    </source>
</reference>
<dbReference type="InterPro" id="IPR024705">
    <property type="entry name" value="Ssp411"/>
</dbReference>
<dbReference type="PANTHER" id="PTHR42899:SF1">
    <property type="entry name" value="SPERMATOGENESIS-ASSOCIATED PROTEIN 20"/>
    <property type="match status" value="1"/>
</dbReference>
<gene>
    <name evidence="2" type="ORF">C8R14_12612</name>
</gene>
<dbReference type="RefSeq" id="WP_011635248.1">
    <property type="nucleotide sequence ID" value="NZ_FNYF01000029.1"/>
</dbReference>
<sequence length="199" mass="22935">MFLTPEQKPFFGGTYFPKEARHGMPGFLQLLPKVAETYHTRTADIEQQNAVLLKLLAQSLPTPKTDASVLSRQPIDQAWQQLNRQFDEMYGGFGDAPKFLHPAELQFCLRRYIADNNTQALHVVTHTLEKMAQGGLYDQLGGGFCRYSTDRYWRIPHFEKMLYDNALLLSLYAETWLITGNPLFKQVVEETAAWVMREM</sequence>
<dbReference type="SUPFAM" id="SSF48208">
    <property type="entry name" value="Six-hairpin glycosidases"/>
    <property type="match status" value="1"/>
</dbReference>
<dbReference type="PANTHER" id="PTHR42899">
    <property type="entry name" value="SPERMATOGENESIS-ASSOCIATED PROTEIN 20"/>
    <property type="match status" value="1"/>
</dbReference>
<dbReference type="Proteomes" id="UP000247780">
    <property type="component" value="Unassembled WGS sequence"/>
</dbReference>